<protein>
    <recommendedName>
        <fullName evidence="4">Recombinase RecA</fullName>
    </recommendedName>
</protein>
<evidence type="ECO:0000313" key="3">
    <source>
        <dbReference type="Proteomes" id="UP000185183"/>
    </source>
</evidence>
<reference evidence="2 3" key="1">
    <citation type="submission" date="2016-11" db="EMBL/GenBank/DDBJ databases">
        <authorList>
            <consortium name="Pathogen Informatics"/>
        </authorList>
    </citation>
    <scope>NUCLEOTIDE SEQUENCE [LARGE SCALE GENOMIC DNA]</scope>
    <source>
        <strain evidence="2 3">968</strain>
    </source>
</reference>
<dbReference type="InterPro" id="IPR014995">
    <property type="entry name" value="DUF1844"/>
</dbReference>
<gene>
    <name evidence="2" type="ORF">SAMEA2275694_02157</name>
</gene>
<dbReference type="Pfam" id="PF08899">
    <property type="entry name" value="DUF1844"/>
    <property type="match status" value="1"/>
</dbReference>
<sequence>MSPTESGTVAHDSLAAVTDDLDHDQYDRDQYNQSPAESVRELADIPAIEVITKAIVMLMSSSAEKLGLSSADPDESPHRDLDEARRLITALAGLVAASVEYLGPHAAPIRDGLQSLQKAFREASAVPDEPGQGPGERYLR</sequence>
<feature type="region of interest" description="Disordered" evidence="1">
    <location>
        <begin position="121"/>
        <end position="140"/>
    </location>
</feature>
<dbReference type="EMBL" id="FSFA01000002">
    <property type="protein sequence ID" value="SHX27101.1"/>
    <property type="molecule type" value="Genomic_DNA"/>
</dbReference>
<accession>A0A9Q7SDU4</accession>
<dbReference type="Proteomes" id="UP000185183">
    <property type="component" value="Unassembled WGS sequence"/>
</dbReference>
<evidence type="ECO:0000256" key="1">
    <source>
        <dbReference type="SAM" id="MobiDB-lite"/>
    </source>
</evidence>
<dbReference type="AlphaFoldDB" id="A0A9Q7SDU4"/>
<name>A0A9Q7SDU4_9MYCO</name>
<feature type="region of interest" description="Disordered" evidence="1">
    <location>
        <begin position="1"/>
        <end position="37"/>
    </location>
</feature>
<organism evidence="2 3">
    <name type="scientific">Mycobacteroides abscessus subsp. bolletii</name>
    <dbReference type="NCBI Taxonomy" id="319705"/>
    <lineage>
        <taxon>Bacteria</taxon>
        <taxon>Bacillati</taxon>
        <taxon>Actinomycetota</taxon>
        <taxon>Actinomycetes</taxon>
        <taxon>Mycobacteriales</taxon>
        <taxon>Mycobacteriaceae</taxon>
        <taxon>Mycobacteroides</taxon>
        <taxon>Mycobacteroides abscessus</taxon>
    </lineage>
</organism>
<comment type="caution">
    <text evidence="2">The sequence shown here is derived from an EMBL/GenBank/DDBJ whole genome shotgun (WGS) entry which is preliminary data.</text>
</comment>
<evidence type="ECO:0008006" key="4">
    <source>
        <dbReference type="Google" id="ProtNLM"/>
    </source>
</evidence>
<evidence type="ECO:0000313" key="2">
    <source>
        <dbReference type="EMBL" id="SHX27101.1"/>
    </source>
</evidence>
<proteinExistence type="predicted"/>